<accession>D8IPR4</accession>
<dbReference type="HOGENOM" id="CLU_149921_0_0_4"/>
<dbReference type="STRING" id="757424.Hsero_3482"/>
<sequence>MKKLEWYENRILWRARKNRLESCLWNGFLISNEVAARKILDATEGYEQPLLIFWLNDDVWTVLTARFLLGRIDGVFASVELDNLGEVSTANDGNLHPQELKKRAEYIEVGLAKTRFWTDPGINHFLLRNILGMFPIRMP</sequence>
<dbReference type="EMBL" id="CP002039">
    <property type="protein sequence ID" value="ADJ64961.1"/>
    <property type="molecule type" value="Genomic_DNA"/>
</dbReference>
<reference evidence="1 2" key="1">
    <citation type="submission" date="2010-04" db="EMBL/GenBank/DDBJ databases">
        <title>The genome of Herbaspirillum seropedicae SmR1, an endophytic, nitrogen-fixing, plant-growth promoting beta-Proteobacteria.</title>
        <authorList>
            <person name="Pedrosa F.O."/>
            <person name="Monteiro R.A."/>
            <person name="Wassem R."/>
            <person name="Cruz L.M."/>
            <person name="Ayub R.A."/>
            <person name="Colauto N.B."/>
            <person name="Fernandez M.A."/>
            <person name="Fungaro M.H.P."/>
            <person name="Grisard E.C."/>
            <person name="Hungria M."/>
            <person name="Madeira H.M.F."/>
            <person name="Nodari R.O."/>
            <person name="Osaku C.A."/>
            <person name="Petzl-Erler M.L."/>
            <person name="Terenzi H."/>
            <person name="Vieira L.G.E."/>
            <person name="Almeida M.I.M."/>
            <person name="Alves L.R."/>
            <person name="Arantes O.M.N."/>
            <person name="Balsanelli E."/>
            <person name="Barcellos F.G."/>
            <person name="Baura V.A."/>
            <person name="Binde D.R."/>
            <person name="Campo R.J."/>
            <person name="Chubatsu L.S."/>
            <person name="Chueire L.M.O."/>
            <person name="Ciferri R.R."/>
            <person name="Correa L.C."/>
            <person name="da Conceicao Silva J.L."/>
            <person name="Dabul A.N.G."/>
            <person name="Dambros B.P."/>
            <person name="Faoro H."/>
            <person name="Favetti A."/>
            <person name="Friedermann G."/>
            <person name="Furlaneto M.C."/>
            <person name="Gasques L.S."/>
            <person name="Gimenes C.C.T."/>
            <person name="Gioppo N.M.R."/>
            <person name="Glienke-Blanco C."/>
            <person name="Godoy L.P."/>
            <person name="Guerra M.P."/>
            <person name="Karp S."/>
            <person name="Kava-Cordeiro V."/>
            <person name="Margarido V.P."/>
            <person name="Mathioni S.M."/>
            <person name="Menck-Soares M.A."/>
            <person name="Murace N.K."/>
            <person name="Nicolas M.F."/>
            <person name="Oliveira C.E.C."/>
            <person name="Pagnan N.A.B."/>
            <person name="Pamphile J.A."/>
            <person name="Patussi E.V."/>
            <person name="Pereira L.F.P."/>
            <person name="Pereira-Ferrari L."/>
            <person name="Pinto F.G.S."/>
            <person name="Precoma C."/>
            <person name="Prioli A.J."/>
            <person name="Prioli S.M.A.P."/>
            <person name="Raittz R.T."/>
            <person name="Ramos H.J.O."/>
            <person name="Ribeiro E.M.S.F."/>
            <person name="Rigo L.U."/>
            <person name="Rocha C.L.M.S.C."/>
            <person name="Rocha S.N."/>
            <person name="Santos K."/>
            <person name="Satori D."/>
            <person name="Silva A.G."/>
            <person name="Simao R.C.G."/>
            <person name="Soares M.A.M."/>
            <person name="Souza E.M."/>
            <person name="Steffens M.B.R."/>
            <person name="Steindel M."/>
            <person name="Tadra-Sfeir M.Z."/>
            <person name="Takahashi E.K."/>
            <person name="Torres R.A."/>
            <person name="Valle J.S."/>
            <person name="Vernal J.I."/>
            <person name="Vilas-Boas L.A."/>
            <person name="Watanabe M.A.E."/>
            <person name="Weiss V.A."/>
            <person name="Yates M.A."/>
            <person name="Souza E.M."/>
        </authorList>
    </citation>
    <scope>NUCLEOTIDE SEQUENCE [LARGE SCALE GENOMIC DNA]</scope>
    <source>
        <strain evidence="1 2">SmR1</strain>
    </source>
</reference>
<dbReference type="KEGG" id="hse:Hsero_3482"/>
<dbReference type="RefSeq" id="WP_013235425.1">
    <property type="nucleotide sequence ID" value="NC_014323.1"/>
</dbReference>
<dbReference type="AlphaFoldDB" id="D8IPR4"/>
<gene>
    <name evidence="1" type="ordered locus">Hsero_3482</name>
</gene>
<proteinExistence type="predicted"/>
<dbReference type="GeneID" id="52091237"/>
<dbReference type="Proteomes" id="UP000000329">
    <property type="component" value="Chromosome"/>
</dbReference>
<evidence type="ECO:0000313" key="1">
    <source>
        <dbReference type="EMBL" id="ADJ64961.1"/>
    </source>
</evidence>
<protein>
    <submittedName>
        <fullName evidence="1">Uncharacterized protein</fullName>
    </submittedName>
</protein>
<evidence type="ECO:0000313" key="2">
    <source>
        <dbReference type="Proteomes" id="UP000000329"/>
    </source>
</evidence>
<dbReference type="OrthoDB" id="6638128at2"/>
<organism evidence="1 2">
    <name type="scientific">Herbaspirillum seropedicae (strain SmR1)</name>
    <dbReference type="NCBI Taxonomy" id="757424"/>
    <lineage>
        <taxon>Bacteria</taxon>
        <taxon>Pseudomonadati</taxon>
        <taxon>Pseudomonadota</taxon>
        <taxon>Betaproteobacteria</taxon>
        <taxon>Burkholderiales</taxon>
        <taxon>Oxalobacteraceae</taxon>
        <taxon>Herbaspirillum</taxon>
    </lineage>
</organism>
<name>D8IPR4_HERSS</name>
<keyword evidence="2" id="KW-1185">Reference proteome</keyword>